<reference evidence="2 3" key="1">
    <citation type="journal article" date="2019" name="Nat. Ecol. Evol.">
        <title>Megaphylogeny resolves global patterns of mushroom evolution.</title>
        <authorList>
            <person name="Varga T."/>
            <person name="Krizsan K."/>
            <person name="Foldi C."/>
            <person name="Dima B."/>
            <person name="Sanchez-Garcia M."/>
            <person name="Sanchez-Ramirez S."/>
            <person name="Szollosi G.J."/>
            <person name="Szarkandi J.G."/>
            <person name="Papp V."/>
            <person name="Albert L."/>
            <person name="Andreopoulos W."/>
            <person name="Angelini C."/>
            <person name="Antonin V."/>
            <person name="Barry K.W."/>
            <person name="Bougher N.L."/>
            <person name="Buchanan P."/>
            <person name="Buyck B."/>
            <person name="Bense V."/>
            <person name="Catcheside P."/>
            <person name="Chovatia M."/>
            <person name="Cooper J."/>
            <person name="Damon W."/>
            <person name="Desjardin D."/>
            <person name="Finy P."/>
            <person name="Geml J."/>
            <person name="Haridas S."/>
            <person name="Hughes K."/>
            <person name="Justo A."/>
            <person name="Karasinski D."/>
            <person name="Kautmanova I."/>
            <person name="Kiss B."/>
            <person name="Kocsube S."/>
            <person name="Kotiranta H."/>
            <person name="LaButti K.M."/>
            <person name="Lechner B.E."/>
            <person name="Liimatainen K."/>
            <person name="Lipzen A."/>
            <person name="Lukacs Z."/>
            <person name="Mihaltcheva S."/>
            <person name="Morgado L.N."/>
            <person name="Niskanen T."/>
            <person name="Noordeloos M.E."/>
            <person name="Ohm R.A."/>
            <person name="Ortiz-Santana B."/>
            <person name="Ovrebo C."/>
            <person name="Racz N."/>
            <person name="Riley R."/>
            <person name="Savchenko A."/>
            <person name="Shiryaev A."/>
            <person name="Soop K."/>
            <person name="Spirin V."/>
            <person name="Szebenyi C."/>
            <person name="Tomsovsky M."/>
            <person name="Tulloss R.E."/>
            <person name="Uehling J."/>
            <person name="Grigoriev I.V."/>
            <person name="Vagvolgyi C."/>
            <person name="Papp T."/>
            <person name="Martin F.M."/>
            <person name="Miettinen O."/>
            <person name="Hibbett D.S."/>
            <person name="Nagy L.G."/>
        </authorList>
    </citation>
    <scope>NUCLEOTIDE SEQUENCE [LARGE SCALE GENOMIC DNA]</scope>
    <source>
        <strain evidence="2 3">CBS 309.79</strain>
    </source>
</reference>
<feature type="compositionally biased region" description="Pro residues" evidence="1">
    <location>
        <begin position="330"/>
        <end position="340"/>
    </location>
</feature>
<feature type="region of interest" description="Disordered" evidence="1">
    <location>
        <begin position="1129"/>
        <end position="1470"/>
    </location>
</feature>
<feature type="compositionally biased region" description="Polar residues" evidence="1">
    <location>
        <begin position="975"/>
        <end position="986"/>
    </location>
</feature>
<feature type="compositionally biased region" description="Polar residues" evidence="1">
    <location>
        <begin position="34"/>
        <end position="52"/>
    </location>
</feature>
<feature type="region of interest" description="Disordered" evidence="1">
    <location>
        <begin position="809"/>
        <end position="860"/>
    </location>
</feature>
<feature type="compositionally biased region" description="Acidic residues" evidence="1">
    <location>
        <begin position="18"/>
        <end position="30"/>
    </location>
</feature>
<feature type="compositionally biased region" description="Low complexity" evidence="1">
    <location>
        <begin position="1135"/>
        <end position="1152"/>
    </location>
</feature>
<name>A0A5C3QJ28_9AGAR</name>
<feature type="compositionally biased region" description="Pro residues" evidence="1">
    <location>
        <begin position="162"/>
        <end position="171"/>
    </location>
</feature>
<organism evidence="2 3">
    <name type="scientific">Pterulicium gracile</name>
    <dbReference type="NCBI Taxonomy" id="1884261"/>
    <lineage>
        <taxon>Eukaryota</taxon>
        <taxon>Fungi</taxon>
        <taxon>Dikarya</taxon>
        <taxon>Basidiomycota</taxon>
        <taxon>Agaricomycotina</taxon>
        <taxon>Agaricomycetes</taxon>
        <taxon>Agaricomycetidae</taxon>
        <taxon>Agaricales</taxon>
        <taxon>Pleurotineae</taxon>
        <taxon>Pterulaceae</taxon>
        <taxon>Pterulicium</taxon>
    </lineage>
</organism>
<gene>
    <name evidence="2" type="ORF">BDV98DRAFT_566595</name>
</gene>
<feature type="region of interest" description="Disordered" evidence="1">
    <location>
        <begin position="218"/>
        <end position="696"/>
    </location>
</feature>
<evidence type="ECO:0000256" key="1">
    <source>
        <dbReference type="SAM" id="MobiDB-lite"/>
    </source>
</evidence>
<dbReference type="EMBL" id="ML178823">
    <property type="protein sequence ID" value="TFL02055.1"/>
    <property type="molecule type" value="Genomic_DNA"/>
</dbReference>
<feature type="compositionally biased region" description="Low complexity" evidence="1">
    <location>
        <begin position="382"/>
        <end position="412"/>
    </location>
</feature>
<proteinExistence type="predicted"/>
<feature type="region of interest" description="Disordered" evidence="1">
    <location>
        <begin position="725"/>
        <end position="753"/>
    </location>
</feature>
<feature type="compositionally biased region" description="Polar residues" evidence="1">
    <location>
        <begin position="532"/>
        <end position="544"/>
    </location>
</feature>
<feature type="compositionally biased region" description="Acidic residues" evidence="1">
    <location>
        <begin position="54"/>
        <end position="63"/>
    </location>
</feature>
<feature type="region of interest" description="Disordered" evidence="1">
    <location>
        <begin position="1"/>
        <end position="182"/>
    </location>
</feature>
<feature type="compositionally biased region" description="Low complexity" evidence="1">
    <location>
        <begin position="810"/>
        <end position="830"/>
    </location>
</feature>
<feature type="compositionally biased region" description="Basic and acidic residues" evidence="1">
    <location>
        <begin position="641"/>
        <end position="661"/>
    </location>
</feature>
<feature type="compositionally biased region" description="Basic and acidic residues" evidence="1">
    <location>
        <begin position="505"/>
        <end position="519"/>
    </location>
</feature>
<protein>
    <submittedName>
        <fullName evidence="2">Uncharacterized protein</fullName>
    </submittedName>
</protein>
<feature type="compositionally biased region" description="Low complexity" evidence="1">
    <location>
        <begin position="443"/>
        <end position="461"/>
    </location>
</feature>
<feature type="compositionally biased region" description="Polar residues" evidence="1">
    <location>
        <begin position="670"/>
        <end position="690"/>
    </location>
</feature>
<feature type="compositionally biased region" description="Low complexity" evidence="1">
    <location>
        <begin position="1272"/>
        <end position="1282"/>
    </location>
</feature>
<feature type="compositionally biased region" description="Basic and acidic residues" evidence="1">
    <location>
        <begin position="369"/>
        <end position="381"/>
    </location>
</feature>
<feature type="compositionally biased region" description="Basic and acidic residues" evidence="1">
    <location>
        <begin position="114"/>
        <end position="126"/>
    </location>
</feature>
<feature type="region of interest" description="Disordered" evidence="1">
    <location>
        <begin position="899"/>
        <end position="986"/>
    </location>
</feature>
<keyword evidence="3" id="KW-1185">Reference proteome</keyword>
<feature type="compositionally biased region" description="Low complexity" evidence="1">
    <location>
        <begin position="1173"/>
        <end position="1185"/>
    </location>
</feature>
<feature type="compositionally biased region" description="Polar residues" evidence="1">
    <location>
        <begin position="1011"/>
        <end position="1020"/>
    </location>
</feature>
<feature type="compositionally biased region" description="Polar residues" evidence="1">
    <location>
        <begin position="584"/>
        <end position="599"/>
    </location>
</feature>
<feature type="compositionally biased region" description="Polar residues" evidence="1">
    <location>
        <begin position="1432"/>
        <end position="1448"/>
    </location>
</feature>
<feature type="compositionally biased region" description="Low complexity" evidence="1">
    <location>
        <begin position="732"/>
        <end position="741"/>
    </location>
</feature>
<evidence type="ECO:0000313" key="2">
    <source>
        <dbReference type="EMBL" id="TFL02055.1"/>
    </source>
</evidence>
<accession>A0A5C3QJ28</accession>
<evidence type="ECO:0000313" key="3">
    <source>
        <dbReference type="Proteomes" id="UP000305067"/>
    </source>
</evidence>
<feature type="compositionally biased region" description="Basic residues" evidence="1">
    <location>
        <begin position="349"/>
        <end position="361"/>
    </location>
</feature>
<feature type="compositionally biased region" description="Polar residues" evidence="1">
    <location>
        <begin position="630"/>
        <end position="639"/>
    </location>
</feature>
<feature type="compositionally biased region" description="Acidic residues" evidence="1">
    <location>
        <begin position="127"/>
        <end position="143"/>
    </location>
</feature>
<dbReference type="OrthoDB" id="2554322at2759"/>
<sequence>MTNQNHTNDGPLLRESWIEDDADASFDDDLAGPSTPNRSRNTSRLRAQTAVTENWDDDFEDGTDSPRQPHAQRASTRVPPTPASMRSPARTMSNASQIENWDDEFQSTHNSPASRHDGGRRNHYVSDDEGDGEFGFDDRDEEDKTVTARSRGSTVGEESRRSPPPPLPVFIPPTDATVIQPFPRSPTASVFSVPHSTSARNSIAGYSTNSMTHLALHPTTSRASSLSSRGFAGLPPSPPIHKANRDRERRRLKKKSRPPGVGEGMYEMREVDLPEEDMDSYPPPFQLPTEETYRELTPPRSPQRGSISLPREDFMLPQGTATPEKRSSTPSPPPTSPPTKTPLLQRIGSVKKKFGVRRKRASTTPSEVAVHEGSHHDDLESTPRPTSSMSSTYQSSPTKQSSGLPSSGPSGSNWFFRSGGGGSSSSQTQSQPPQCPQKLTAQSRSSSGFSSTSTGLISGLRHQPSLERQLLQQTNGELPSKLVKRKSFGFVQIRKTIRPETGYDYDERERGGEVHDSKGKGRYGMLARARTPSHSSSSNANHGTDPSEEHLPAPLPNPTTPVPSGSRGFMGSVRRISMGERRSSAASHTHTRTKSSVSASDRARALGPELTKTRSRNQSRDPSVEGRRSFSGNAPSIRSSKGKEPASRRSSVDSNSKRGEGRNGLLPPIQLQTPASTLGRGTNRVSSRSGMPSGVIPALPPLPASIPAKGVQAASLGRSAIAPKLSSIPPGSNSALASAAAGRETGSGMRRNSLGDLKIPARITQAQSGLRRDLMMVKDFAASVGQLKDLQRSYHQLVTEVNSVLDSHHQAAQAAQVQAPPATPNAQATPRSISPNIFRRTRSNTNPQAPTSPPREELPTQQAYKQLVAAFYAIDSKYRISWECAELLVELGGGAVPEPGSAPAGPASSQSEPLMAFTPSSLSNEPDWAKHGLNPGRERAVTLSGNDGSRPVTPISLHGPTLPSSAGHAPPGANPTAQWRASTGRNDLSQRQLSLLKEMLNSPGSGADPANTMSPRNWDNSFEEGIPEEGRTPPPSSSPGGHGSSVNRDWRWGDAMNSTLTLPSEDKDRQFSSNRYDHHLRPAHTPGGGSLWMSKEDVSGGTSPQKKRRSSRLGMSGIRDMLRAIKKGAAWEAPSSTSTSRGYNGSGSNSSRATLPPPPPGSQASGGMHYLPSTTSLSTQSSNSQHNALHHLPKHSATSQLPPAPQSGRRRAKTSTEPQPENFKAAAKRPNSPYHSTSLGSMKASPRRPSLASIFKIGKSNKTLSSQRTRPDTGGDTSSDSGVGESLSPGAPGFRTSGSTGEEDWDKLEPVDYEAMGKAMGISKDGTATIRGLSGQGRGRSPYMQPNLPSDNPRRSSSRVASASQTSVAVPPLPTTPRRASASASQSQTSLHERMPIQPGSSGGPPFGSQFNPRLPRLSNVDELPSRPMNARSPSNHSPTQSQGQGQDSPRKASGRMIGLPSMKSGSVRSMPQGLVISDSTSSQQQHTLQHQSSSRTLALAMTPENIKPLLENAREVHVKLVDCINEIQALLDLTKQKQYRAESAPMSPGLLSPPLTVASAHVVA</sequence>
<feature type="compositionally biased region" description="Polar residues" evidence="1">
    <location>
        <begin position="90"/>
        <end position="99"/>
    </location>
</feature>
<feature type="compositionally biased region" description="Basic and acidic residues" evidence="1">
    <location>
        <begin position="1064"/>
        <end position="1080"/>
    </location>
</feature>
<feature type="compositionally biased region" description="Low complexity" evidence="1">
    <location>
        <begin position="1358"/>
        <end position="1390"/>
    </location>
</feature>
<feature type="compositionally biased region" description="Basic and acidic residues" evidence="1">
    <location>
        <begin position="618"/>
        <end position="628"/>
    </location>
</feature>
<feature type="region of interest" description="Disordered" evidence="1">
    <location>
        <begin position="1000"/>
        <end position="1116"/>
    </location>
</feature>
<feature type="compositionally biased region" description="Low complexity" evidence="1">
    <location>
        <begin position="899"/>
        <end position="913"/>
    </location>
</feature>
<feature type="compositionally biased region" description="Polar residues" evidence="1">
    <location>
        <begin position="218"/>
        <end position="228"/>
    </location>
</feature>
<dbReference type="Proteomes" id="UP000305067">
    <property type="component" value="Unassembled WGS sequence"/>
</dbReference>